<protein>
    <recommendedName>
        <fullName evidence="2">Cytokinin riboside 5'-monophosphate phosphoribohydrolase</fullName>
        <ecNumber evidence="2">3.2.2.n1</ecNumber>
    </recommendedName>
</protein>
<sequence length="197" mass="21268">MNHLTSVCVFCGASAGTRPVYREAAAQLGRELSARRIRLIYGGGSVGLMGELARACLQHQGEVIGVIPHPLTARETSGEPVGEWIVVDTMHERKATMASLADAFIALPGGFGTLEELFESITWGQLGIHRKPIGILNVAGYFDPLLTLIDHAVAEGFIAPLYRQLFVVADTPITLLDRLAEHETPPGLVQWLSADET</sequence>
<dbReference type="OrthoDB" id="9801098at2"/>
<evidence type="ECO:0000256" key="2">
    <source>
        <dbReference type="RuleBase" id="RU363015"/>
    </source>
</evidence>
<reference evidence="3 4" key="1">
    <citation type="submission" date="2019-06" db="EMBL/GenBank/DDBJ databases">
        <title>Genome sequence of Litorilinea aerophila BAA-2444.</title>
        <authorList>
            <person name="Maclea K.S."/>
            <person name="Maurais E.G."/>
            <person name="Iannazzi L.C."/>
        </authorList>
    </citation>
    <scope>NUCLEOTIDE SEQUENCE [LARGE SCALE GENOMIC DNA]</scope>
    <source>
        <strain evidence="3 4">ATCC BAA-2444</strain>
    </source>
</reference>
<comment type="similarity">
    <text evidence="1 2">Belongs to the LOG family.</text>
</comment>
<dbReference type="InParanoid" id="A0A540VDQ0"/>
<keyword evidence="2" id="KW-0203">Cytokinin biosynthesis</keyword>
<evidence type="ECO:0000256" key="1">
    <source>
        <dbReference type="ARBA" id="ARBA00006763"/>
    </source>
</evidence>
<dbReference type="EMBL" id="VIGC01000019">
    <property type="protein sequence ID" value="TQE94891.1"/>
    <property type="molecule type" value="Genomic_DNA"/>
</dbReference>
<name>A0A540VDQ0_9CHLR</name>
<dbReference type="GO" id="GO:0009691">
    <property type="term" value="P:cytokinin biosynthetic process"/>
    <property type="evidence" value="ECO:0007669"/>
    <property type="project" value="UniProtKB-UniRule"/>
</dbReference>
<evidence type="ECO:0000313" key="4">
    <source>
        <dbReference type="Proteomes" id="UP000317371"/>
    </source>
</evidence>
<accession>A0A540VDQ0</accession>
<dbReference type="PANTHER" id="PTHR31223:SF70">
    <property type="entry name" value="LOG FAMILY PROTEIN YJL055W"/>
    <property type="match status" value="1"/>
</dbReference>
<dbReference type="RefSeq" id="WP_141610933.1">
    <property type="nucleotide sequence ID" value="NZ_VIGC02000019.1"/>
</dbReference>
<dbReference type="AlphaFoldDB" id="A0A540VDQ0"/>
<dbReference type="PANTHER" id="PTHR31223">
    <property type="entry name" value="LOG FAMILY PROTEIN YJL055W"/>
    <property type="match status" value="1"/>
</dbReference>
<comment type="caution">
    <text evidence="3">The sequence shown here is derived from an EMBL/GenBank/DDBJ whole genome shotgun (WGS) entry which is preliminary data.</text>
</comment>
<dbReference type="Gene3D" id="3.40.50.450">
    <property type="match status" value="1"/>
</dbReference>
<dbReference type="FunCoup" id="A0A540VDQ0">
    <property type="interactions" value="182"/>
</dbReference>
<dbReference type="GO" id="GO:0016799">
    <property type="term" value="F:hydrolase activity, hydrolyzing N-glycosyl compounds"/>
    <property type="evidence" value="ECO:0007669"/>
    <property type="project" value="TreeGrafter"/>
</dbReference>
<dbReference type="Pfam" id="PF03641">
    <property type="entry name" value="Lysine_decarbox"/>
    <property type="match status" value="1"/>
</dbReference>
<dbReference type="InterPro" id="IPR031100">
    <property type="entry name" value="LOG_fam"/>
</dbReference>
<evidence type="ECO:0000313" key="3">
    <source>
        <dbReference type="EMBL" id="TQE94891.1"/>
    </source>
</evidence>
<dbReference type="Proteomes" id="UP000317371">
    <property type="component" value="Unassembled WGS sequence"/>
</dbReference>
<dbReference type="NCBIfam" id="TIGR00730">
    <property type="entry name" value="Rossman fold protein, TIGR00730 family"/>
    <property type="match status" value="1"/>
</dbReference>
<keyword evidence="4" id="KW-1185">Reference proteome</keyword>
<keyword evidence="2" id="KW-0378">Hydrolase</keyword>
<dbReference type="GO" id="GO:0005829">
    <property type="term" value="C:cytosol"/>
    <property type="evidence" value="ECO:0007669"/>
    <property type="project" value="TreeGrafter"/>
</dbReference>
<gene>
    <name evidence="3" type="ORF">FKZ61_14850</name>
</gene>
<organism evidence="3 4">
    <name type="scientific">Litorilinea aerophila</name>
    <dbReference type="NCBI Taxonomy" id="1204385"/>
    <lineage>
        <taxon>Bacteria</taxon>
        <taxon>Bacillati</taxon>
        <taxon>Chloroflexota</taxon>
        <taxon>Caldilineae</taxon>
        <taxon>Caldilineales</taxon>
        <taxon>Caldilineaceae</taxon>
        <taxon>Litorilinea</taxon>
    </lineage>
</organism>
<dbReference type="InterPro" id="IPR005269">
    <property type="entry name" value="LOG"/>
</dbReference>
<proteinExistence type="inferred from homology"/>
<dbReference type="SUPFAM" id="SSF102405">
    <property type="entry name" value="MCP/YpsA-like"/>
    <property type="match status" value="1"/>
</dbReference>
<dbReference type="EC" id="3.2.2.n1" evidence="2"/>